<keyword evidence="3" id="KW-1185">Reference proteome</keyword>
<dbReference type="Proteomes" id="UP000050430">
    <property type="component" value="Unassembled WGS sequence"/>
</dbReference>
<dbReference type="Pfam" id="PF01022">
    <property type="entry name" value="HTH_5"/>
    <property type="match status" value="1"/>
</dbReference>
<gene>
    <name evidence="2" type="ORF">ADM99_00695</name>
</gene>
<evidence type="ECO:0000259" key="1">
    <source>
        <dbReference type="Pfam" id="PF01022"/>
    </source>
</evidence>
<dbReference type="InterPro" id="IPR036390">
    <property type="entry name" value="WH_DNA-bd_sf"/>
</dbReference>
<dbReference type="OrthoDB" id="166330at2"/>
<feature type="domain" description="HTH arsR-type" evidence="1">
    <location>
        <begin position="10"/>
        <end position="49"/>
    </location>
</feature>
<dbReference type="RefSeq" id="WP_062423353.1">
    <property type="nucleotide sequence ID" value="NZ_BBYA01000014.1"/>
</dbReference>
<sequence>MTKLSTSKIILEKLGEASSLSVHELATGTGFSEPVIRYHLRKFKNIGIVCELPQHDTGLKAGRKAPNFRRLISSSEKNIVELCQVIMDHLSDLTGKPSVESIEKIVDWMLIDLNPGKKLTGLSIREIVEWFTKHNYFASWEAGKNGPEIIFRHCPYESIRTGNDLTCKLDLGLLQFMSGHNWEAVGTIDQIYHNGYCRFIMSNNSLNK</sequence>
<dbReference type="GO" id="GO:0003700">
    <property type="term" value="F:DNA-binding transcription factor activity"/>
    <property type="evidence" value="ECO:0007669"/>
    <property type="project" value="InterPro"/>
</dbReference>
<evidence type="ECO:0000313" key="2">
    <source>
        <dbReference type="EMBL" id="KPL74652.1"/>
    </source>
</evidence>
<reference evidence="2 3" key="1">
    <citation type="submission" date="2015-07" db="EMBL/GenBank/DDBJ databases">
        <title>Genome sequence of Leptolinea tardivitalis DSM 16556.</title>
        <authorList>
            <person name="Hemp J."/>
            <person name="Ward L.M."/>
            <person name="Pace L.A."/>
            <person name="Fischer W.W."/>
        </authorList>
    </citation>
    <scope>NUCLEOTIDE SEQUENCE [LARGE SCALE GENOMIC DNA]</scope>
    <source>
        <strain evidence="2 3">YMTK-2</strain>
    </source>
</reference>
<dbReference type="InterPro" id="IPR001845">
    <property type="entry name" value="HTH_ArsR_DNA-bd_dom"/>
</dbReference>
<comment type="caution">
    <text evidence="2">The sequence shown here is derived from an EMBL/GenBank/DDBJ whole genome shotgun (WGS) entry which is preliminary data.</text>
</comment>
<protein>
    <recommendedName>
        <fullName evidence="1">HTH arsR-type domain-containing protein</fullName>
    </recommendedName>
</protein>
<dbReference type="STRING" id="229920.ADM99_00695"/>
<accession>A0A0P6XI85</accession>
<organism evidence="2 3">
    <name type="scientific">Leptolinea tardivitalis</name>
    <dbReference type="NCBI Taxonomy" id="229920"/>
    <lineage>
        <taxon>Bacteria</taxon>
        <taxon>Bacillati</taxon>
        <taxon>Chloroflexota</taxon>
        <taxon>Anaerolineae</taxon>
        <taxon>Anaerolineales</taxon>
        <taxon>Anaerolineaceae</taxon>
        <taxon>Leptolinea</taxon>
    </lineage>
</organism>
<proteinExistence type="predicted"/>
<dbReference type="SUPFAM" id="SSF46785">
    <property type="entry name" value="Winged helix' DNA-binding domain"/>
    <property type="match status" value="1"/>
</dbReference>
<evidence type="ECO:0000313" key="3">
    <source>
        <dbReference type="Proteomes" id="UP000050430"/>
    </source>
</evidence>
<name>A0A0P6XI85_9CHLR</name>
<dbReference type="AlphaFoldDB" id="A0A0P6XI85"/>
<dbReference type="EMBL" id="LGCK01000002">
    <property type="protein sequence ID" value="KPL74652.1"/>
    <property type="molecule type" value="Genomic_DNA"/>
</dbReference>